<dbReference type="GO" id="GO:0030586">
    <property type="term" value="F:[methionine synthase] reductase (NADPH) activity"/>
    <property type="evidence" value="ECO:0007669"/>
    <property type="project" value="TreeGrafter"/>
</dbReference>
<dbReference type="SUPFAM" id="SSF63380">
    <property type="entry name" value="Riboflavin synthase domain-like"/>
    <property type="match status" value="1"/>
</dbReference>
<dbReference type="InterPro" id="IPR001433">
    <property type="entry name" value="OxRdtase_FAD/NAD-bd"/>
</dbReference>
<dbReference type="InterPro" id="IPR003097">
    <property type="entry name" value="CysJ-like_FAD-binding"/>
</dbReference>
<evidence type="ECO:0000256" key="1">
    <source>
        <dbReference type="ARBA" id="ARBA00001974"/>
    </source>
</evidence>
<dbReference type="EMBL" id="CP142728">
    <property type="protein sequence ID" value="WUR03002.1"/>
    <property type="molecule type" value="Genomic_DNA"/>
</dbReference>
<keyword evidence="2" id="KW-0285">Flavoprotein</keyword>
<name>A0AAX4JAT8_9MICR</name>
<reference evidence="8" key="1">
    <citation type="journal article" date="2024" name="BMC Genomics">
        <title>Functional annotation of a divergent genome using sequence and structure-based similarity.</title>
        <authorList>
            <person name="Svedberg D."/>
            <person name="Winiger R.R."/>
            <person name="Berg A."/>
            <person name="Sharma H."/>
            <person name="Tellgren-Roth C."/>
            <person name="Debrunner-Vossbrinck B.A."/>
            <person name="Vossbrinck C.R."/>
            <person name="Barandun J."/>
        </authorList>
    </citation>
    <scope>NUCLEOTIDE SEQUENCE</scope>
    <source>
        <strain evidence="8">Illinois isolate</strain>
    </source>
</reference>
<dbReference type="GO" id="GO:0050667">
    <property type="term" value="P:homocysteine metabolic process"/>
    <property type="evidence" value="ECO:0007669"/>
    <property type="project" value="TreeGrafter"/>
</dbReference>
<gene>
    <name evidence="8" type="ORF">VNE69_03214</name>
</gene>
<evidence type="ECO:0000313" key="8">
    <source>
        <dbReference type="EMBL" id="WUR03002.1"/>
    </source>
</evidence>
<feature type="domain" description="Oxidoreductase FAD/NAD(P)-binding" evidence="6">
    <location>
        <begin position="365"/>
        <end position="453"/>
    </location>
</feature>
<evidence type="ECO:0000256" key="4">
    <source>
        <dbReference type="ARBA" id="ARBA00023002"/>
    </source>
</evidence>
<dbReference type="Proteomes" id="UP001334084">
    <property type="component" value="Chromosome 3"/>
</dbReference>
<dbReference type="InterPro" id="IPR023173">
    <property type="entry name" value="NADPH_Cyt_P450_Rdtase_alpha"/>
</dbReference>
<dbReference type="SUPFAM" id="SSF52343">
    <property type="entry name" value="Ferredoxin reductase-like, C-terminal NADP-linked domain"/>
    <property type="match status" value="1"/>
</dbReference>
<dbReference type="GO" id="GO:0010181">
    <property type="term" value="F:FMN binding"/>
    <property type="evidence" value="ECO:0007669"/>
    <property type="project" value="TreeGrafter"/>
</dbReference>
<dbReference type="InterPro" id="IPR017938">
    <property type="entry name" value="Riboflavin_synthase-like_b-brl"/>
</dbReference>
<dbReference type="GeneID" id="90540810"/>
<dbReference type="PANTHER" id="PTHR19384:SF84">
    <property type="entry name" value="METHIONINE SYNTHASE REDUCTASE"/>
    <property type="match status" value="1"/>
</dbReference>
<accession>A0AAX4JAT8</accession>
<dbReference type="Pfam" id="PF00667">
    <property type="entry name" value="FAD_binding_1"/>
    <property type="match status" value="1"/>
</dbReference>
<evidence type="ECO:0000256" key="3">
    <source>
        <dbReference type="ARBA" id="ARBA00022827"/>
    </source>
</evidence>
<sequence length="477" mass="55585">MESNKDDYSSNKDDYSLSKDDCVSNKDDYTSNKVHISNKVYISNKVHHIYNKVHYTFNENFTIPQIRNLNTLVIKEIPPLNTYNLSLSDNLSYINTNIKNIKKLDCTWKDTYKLEINHRLDFIPGDSIGLLCSNNLNLVNKILEICNLPKDKSVFISQKSRNGFNFEGSLFDFFSHVFDFTSLPKKAWLVDISKTSQKKTELLYLASKEGSKDYLGMIRNWNNVLDIINEFKCKPSLEELIMNCQVIKPRYYSLTNLVEDNCEVIINTVRNGERFGHVSNFISTIYTRKEELNNTSKTDKTDNISKTNKTNGTNKTDNISKMNKTDNIINISKTNNINTDNMKLKILHRKSSLFRLQNSKNLLCIATGTGVAPFISFMKNKSDQFIKLIYGFRNPEDDLLKNENFYNSEIIKILSSQKKYVTDFILENIKDLQNFIKEDCLVYVCGRPEMQRQIYEIFKENMPVIIEEKKIYFDSWL</sequence>
<keyword evidence="4" id="KW-0560">Oxidoreductase</keyword>
<dbReference type="Gene3D" id="3.40.50.80">
    <property type="entry name" value="Nucleotide-binding domain of ferredoxin-NADP reductase (FNR) module"/>
    <property type="match status" value="1"/>
</dbReference>
<evidence type="ECO:0000256" key="5">
    <source>
        <dbReference type="SAM" id="MobiDB-lite"/>
    </source>
</evidence>
<evidence type="ECO:0000259" key="6">
    <source>
        <dbReference type="Pfam" id="PF00175"/>
    </source>
</evidence>
<evidence type="ECO:0000256" key="2">
    <source>
        <dbReference type="ARBA" id="ARBA00022630"/>
    </source>
</evidence>
<dbReference type="GO" id="GO:0005829">
    <property type="term" value="C:cytosol"/>
    <property type="evidence" value="ECO:0007669"/>
    <property type="project" value="TreeGrafter"/>
</dbReference>
<feature type="region of interest" description="Disordered" evidence="5">
    <location>
        <begin position="295"/>
        <end position="319"/>
    </location>
</feature>
<feature type="domain" description="Sulfite reductase [NADPH] flavoprotein alpha-component-like FAD-binding" evidence="7">
    <location>
        <begin position="119"/>
        <end position="256"/>
    </location>
</feature>
<dbReference type="AlphaFoldDB" id="A0AAX4JAT8"/>
<feature type="compositionally biased region" description="Low complexity" evidence="5">
    <location>
        <begin position="306"/>
        <end position="317"/>
    </location>
</feature>
<organism evidence="8 9">
    <name type="scientific">Vairimorpha necatrix</name>
    <dbReference type="NCBI Taxonomy" id="6039"/>
    <lineage>
        <taxon>Eukaryota</taxon>
        <taxon>Fungi</taxon>
        <taxon>Fungi incertae sedis</taxon>
        <taxon>Microsporidia</taxon>
        <taxon>Nosematidae</taxon>
        <taxon>Vairimorpha</taxon>
    </lineage>
</organism>
<dbReference type="KEGG" id="vnx:VNE69_03214"/>
<dbReference type="Pfam" id="PF00175">
    <property type="entry name" value="NAD_binding_1"/>
    <property type="match status" value="1"/>
</dbReference>
<proteinExistence type="predicted"/>
<dbReference type="GO" id="GO:0050660">
    <property type="term" value="F:flavin adenine dinucleotide binding"/>
    <property type="evidence" value="ECO:0007669"/>
    <property type="project" value="TreeGrafter"/>
</dbReference>
<dbReference type="GO" id="GO:0009086">
    <property type="term" value="P:methionine biosynthetic process"/>
    <property type="evidence" value="ECO:0007669"/>
    <property type="project" value="TreeGrafter"/>
</dbReference>
<protein>
    <submittedName>
        <fullName evidence="8">Methionine synthase reductase (MTRR)</fullName>
    </submittedName>
</protein>
<comment type="cofactor">
    <cofactor evidence="1">
        <name>FAD</name>
        <dbReference type="ChEBI" id="CHEBI:57692"/>
    </cofactor>
</comment>
<keyword evidence="3" id="KW-0274">FAD</keyword>
<dbReference type="Gene3D" id="1.20.990.10">
    <property type="entry name" value="NADPH-cytochrome p450 Reductase, Chain A, domain 3"/>
    <property type="match status" value="1"/>
</dbReference>
<keyword evidence="9" id="KW-1185">Reference proteome</keyword>
<evidence type="ECO:0000259" key="7">
    <source>
        <dbReference type="Pfam" id="PF00667"/>
    </source>
</evidence>
<dbReference type="Gene3D" id="2.40.30.10">
    <property type="entry name" value="Translation factors"/>
    <property type="match status" value="1"/>
</dbReference>
<dbReference type="InterPro" id="IPR039261">
    <property type="entry name" value="FNR_nucleotide-bd"/>
</dbReference>
<dbReference type="RefSeq" id="XP_065329147.1">
    <property type="nucleotide sequence ID" value="XM_065473075.1"/>
</dbReference>
<evidence type="ECO:0000313" key="9">
    <source>
        <dbReference type="Proteomes" id="UP001334084"/>
    </source>
</evidence>
<dbReference type="PANTHER" id="PTHR19384">
    <property type="entry name" value="NITRIC OXIDE SYNTHASE-RELATED"/>
    <property type="match status" value="1"/>
</dbReference>